<gene>
    <name evidence="1" type="ORF">SAMN05421663_105275</name>
</gene>
<dbReference type="Proteomes" id="UP000198666">
    <property type="component" value="Unassembled WGS sequence"/>
</dbReference>
<dbReference type="RefSeq" id="WP_280137067.1">
    <property type="nucleotide sequence ID" value="NZ_FMZB01000005.1"/>
</dbReference>
<organism evidence="1 2">
    <name type="scientific">Terribacillus halophilus</name>
    <dbReference type="NCBI Taxonomy" id="361279"/>
    <lineage>
        <taxon>Bacteria</taxon>
        <taxon>Bacillati</taxon>
        <taxon>Bacillota</taxon>
        <taxon>Bacilli</taxon>
        <taxon>Bacillales</taxon>
        <taxon>Bacillaceae</taxon>
        <taxon>Terribacillus</taxon>
    </lineage>
</organism>
<dbReference type="EMBL" id="FMZB01000005">
    <property type="protein sequence ID" value="SDC97320.1"/>
    <property type="molecule type" value="Genomic_DNA"/>
</dbReference>
<protein>
    <recommendedName>
        <fullName evidence="3">Phr family secreted Rap phosphatase inhibitor</fullName>
    </recommendedName>
</protein>
<reference evidence="2" key="1">
    <citation type="submission" date="2016-10" db="EMBL/GenBank/DDBJ databases">
        <authorList>
            <person name="Varghese N."/>
            <person name="Submissions S."/>
        </authorList>
    </citation>
    <scope>NUCLEOTIDE SEQUENCE [LARGE SCALE GENOMIC DNA]</scope>
    <source>
        <strain evidence="2">DSM 21620</strain>
    </source>
</reference>
<keyword evidence="2" id="KW-1185">Reference proteome</keyword>
<evidence type="ECO:0000313" key="1">
    <source>
        <dbReference type="EMBL" id="SDC97320.1"/>
    </source>
</evidence>
<sequence>MKKVIIAIAAVVTLGAGLLLSSSNEINTADNQPSAYTIINLPF</sequence>
<evidence type="ECO:0008006" key="3">
    <source>
        <dbReference type="Google" id="ProtNLM"/>
    </source>
</evidence>
<dbReference type="STRING" id="361279.SAMN05421663_105275"/>
<dbReference type="AlphaFoldDB" id="A0A1G6QY31"/>
<accession>A0A1G6QY31</accession>
<proteinExistence type="predicted"/>
<evidence type="ECO:0000313" key="2">
    <source>
        <dbReference type="Proteomes" id="UP000198666"/>
    </source>
</evidence>
<name>A0A1G6QY31_9BACI</name>